<dbReference type="EMBL" id="CAJPWZ010002335">
    <property type="protein sequence ID" value="CAG2235950.1"/>
    <property type="molecule type" value="Genomic_DNA"/>
</dbReference>
<comment type="caution">
    <text evidence="13">The sequence shown here is derived from an EMBL/GenBank/DDBJ whole genome shotgun (WGS) entry which is preliminary data.</text>
</comment>
<sequence length="279" mass="31678">MEIFEKQKNSAISGVDFSRKGSIDVKIIDLSIFINNQKDYFTTSSCSGRIILFDDSVGESDKVTNKQGCQWLFTSHDLVDKSQMMPVLEDITGDCVFKFEPFVLHVQCRTIDFAQLLLQCAVQSGFRNSGISLGKKGKYVVGVRRTHSMEVPLSQSGQLLVSTEYVEYLISLANKKMEENFRRIDRFFENLKSAVLQKSAESQIEKQCKEKVKKKFLEKFGGKEESVSSEKQSVKDQENIESVNIDKKDTLKSCDHITKQSDFLDNDILGLSLFDNEVT</sequence>
<dbReference type="Proteomes" id="UP000683360">
    <property type="component" value="Unassembled WGS sequence"/>
</dbReference>
<organism evidence="13 14">
    <name type="scientific">Mytilus edulis</name>
    <name type="common">Blue mussel</name>
    <dbReference type="NCBI Taxonomy" id="6550"/>
    <lineage>
        <taxon>Eukaryota</taxon>
        <taxon>Metazoa</taxon>
        <taxon>Spiralia</taxon>
        <taxon>Lophotrochozoa</taxon>
        <taxon>Mollusca</taxon>
        <taxon>Bivalvia</taxon>
        <taxon>Autobranchia</taxon>
        <taxon>Pteriomorphia</taxon>
        <taxon>Mytilida</taxon>
        <taxon>Mytiloidea</taxon>
        <taxon>Mytilidae</taxon>
        <taxon>Mytilinae</taxon>
        <taxon>Mytilus</taxon>
    </lineage>
</organism>
<evidence type="ECO:0000313" key="13">
    <source>
        <dbReference type="EMBL" id="CAG2235950.1"/>
    </source>
</evidence>
<dbReference type="EC" id="2.1.1.282" evidence="3"/>
<evidence type="ECO:0000256" key="11">
    <source>
        <dbReference type="ARBA" id="ARBA00049202"/>
    </source>
</evidence>
<comment type="similarity">
    <text evidence="2">Belongs to the TYW3 family.</text>
</comment>
<dbReference type="AlphaFoldDB" id="A0A8S3TZN6"/>
<keyword evidence="6 13" id="KW-0808">Transferase</keyword>
<evidence type="ECO:0000256" key="6">
    <source>
        <dbReference type="ARBA" id="ARBA00022679"/>
    </source>
</evidence>
<dbReference type="PANTHER" id="PTHR48418">
    <property type="entry name" value="TRNA WYBUTOSINE-SYNTHESIZING PROTEIN 3"/>
    <property type="match status" value="1"/>
</dbReference>
<dbReference type="GO" id="GO:0008033">
    <property type="term" value="P:tRNA processing"/>
    <property type="evidence" value="ECO:0007669"/>
    <property type="project" value="UniProtKB-KW"/>
</dbReference>
<dbReference type="FunFam" id="3.30.1960.10:FF:000001">
    <property type="entry name" value="tRNA wybutosine-synthesizing protein 3 homolog"/>
    <property type="match status" value="1"/>
</dbReference>
<dbReference type="GO" id="GO:0008168">
    <property type="term" value="F:methyltransferase activity"/>
    <property type="evidence" value="ECO:0007669"/>
    <property type="project" value="UniProtKB-KW"/>
</dbReference>
<evidence type="ECO:0000256" key="8">
    <source>
        <dbReference type="ARBA" id="ARBA00022694"/>
    </source>
</evidence>
<evidence type="ECO:0000256" key="5">
    <source>
        <dbReference type="ARBA" id="ARBA00022603"/>
    </source>
</evidence>
<evidence type="ECO:0000256" key="4">
    <source>
        <dbReference type="ARBA" id="ARBA00016536"/>
    </source>
</evidence>
<dbReference type="OrthoDB" id="263283at2759"/>
<evidence type="ECO:0000256" key="9">
    <source>
        <dbReference type="ARBA" id="ARBA00025378"/>
    </source>
</evidence>
<evidence type="ECO:0000256" key="3">
    <source>
        <dbReference type="ARBA" id="ARBA00012750"/>
    </source>
</evidence>
<dbReference type="Pfam" id="PF02676">
    <property type="entry name" value="TYW3"/>
    <property type="match status" value="1"/>
</dbReference>
<proteinExistence type="inferred from homology"/>
<accession>A0A8S3TZN6</accession>
<dbReference type="PANTHER" id="PTHR48418:SF1">
    <property type="entry name" value="TRNA WYBUTOSINE-SYNTHESIZING PROTEIN 3"/>
    <property type="match status" value="1"/>
</dbReference>
<protein>
    <recommendedName>
        <fullName evidence="4">tRNA wybutosine-synthesizing protein 3 homolog</fullName>
        <ecNumber evidence="3">2.1.1.282</ecNumber>
    </recommendedName>
    <alternativeName>
        <fullName evidence="10">tRNA(Phe) 7-((3-amino-3-carboxypropyl)-4-demethylwyosine(37)-N(4))-methyltransferase</fullName>
    </alternativeName>
</protein>
<evidence type="ECO:0000256" key="1">
    <source>
        <dbReference type="ARBA" id="ARBA00004797"/>
    </source>
</evidence>
<name>A0A8S3TZN6_MYTED</name>
<dbReference type="GO" id="GO:0032259">
    <property type="term" value="P:methylation"/>
    <property type="evidence" value="ECO:0007669"/>
    <property type="project" value="UniProtKB-KW"/>
</dbReference>
<reference evidence="13" key="1">
    <citation type="submission" date="2021-03" db="EMBL/GenBank/DDBJ databases">
        <authorList>
            <person name="Bekaert M."/>
        </authorList>
    </citation>
    <scope>NUCLEOTIDE SEQUENCE</scope>
</reference>
<feature type="domain" description="tRNA wybutosine-synthesizing protein" evidence="12">
    <location>
        <begin position="15"/>
        <end position="192"/>
    </location>
</feature>
<keyword evidence="8" id="KW-0819">tRNA processing</keyword>
<evidence type="ECO:0000256" key="7">
    <source>
        <dbReference type="ARBA" id="ARBA00022691"/>
    </source>
</evidence>
<evidence type="ECO:0000256" key="2">
    <source>
        <dbReference type="ARBA" id="ARBA00008569"/>
    </source>
</evidence>
<evidence type="ECO:0000256" key="10">
    <source>
        <dbReference type="ARBA" id="ARBA00030554"/>
    </source>
</evidence>
<evidence type="ECO:0000313" key="14">
    <source>
        <dbReference type="Proteomes" id="UP000683360"/>
    </source>
</evidence>
<dbReference type="Gene3D" id="3.30.1960.10">
    <property type="entry name" value="tRNA wybutosine-synthesizing-like"/>
    <property type="match status" value="1"/>
</dbReference>
<gene>
    <name evidence="13" type="ORF">MEDL_48477</name>
</gene>
<dbReference type="SUPFAM" id="SSF111278">
    <property type="entry name" value="SSo0622-like"/>
    <property type="match status" value="1"/>
</dbReference>
<keyword evidence="14" id="KW-1185">Reference proteome</keyword>
<keyword evidence="7" id="KW-0949">S-adenosyl-L-methionine</keyword>
<evidence type="ECO:0000259" key="12">
    <source>
        <dbReference type="Pfam" id="PF02676"/>
    </source>
</evidence>
<comment type="pathway">
    <text evidence="1">tRNA modification; wybutosine-tRNA(Phe) biosynthesis.</text>
</comment>
<keyword evidence="5 13" id="KW-0489">Methyltransferase</keyword>
<dbReference type="InterPro" id="IPR036602">
    <property type="entry name" value="tRNA_yW-synthesising-like_sf"/>
</dbReference>
<dbReference type="InterPro" id="IPR003827">
    <property type="entry name" value="tRNA_yW-synthesising"/>
</dbReference>
<comment type="function">
    <text evidence="9">Probable S-adenosyl-L-methionine-dependent methyltransferase that acts as a component of the wybutosine biosynthesis pathway. Wybutosine is a hyper modified guanosine with a tricyclic base found at the 3'-position adjacent to the anticodon of eukaryotic phenylalanine tRNA.</text>
</comment>
<comment type="catalytic activity">
    <reaction evidence="11">
        <text>4-demethyl-7-[(3S)-3-amino-3-carboxypropyl]wyosine(37) in tRNA(Phe) + S-adenosyl-L-methionine = 7-[(3S)-3-amino-3-carboxypropyl]wyosine(37) in tRNA(Phe) + S-adenosyl-L-homocysteine + H(+)</text>
        <dbReference type="Rhea" id="RHEA:36635"/>
        <dbReference type="Rhea" id="RHEA-COMP:10378"/>
        <dbReference type="Rhea" id="RHEA-COMP:10379"/>
        <dbReference type="ChEBI" id="CHEBI:15378"/>
        <dbReference type="ChEBI" id="CHEBI:57856"/>
        <dbReference type="ChEBI" id="CHEBI:59789"/>
        <dbReference type="ChEBI" id="CHEBI:73543"/>
        <dbReference type="ChEBI" id="CHEBI:73550"/>
        <dbReference type="EC" id="2.1.1.282"/>
    </reaction>
</comment>